<dbReference type="GO" id="GO:0019646">
    <property type="term" value="P:aerobic electron transport chain"/>
    <property type="evidence" value="ECO:0007669"/>
    <property type="project" value="TreeGrafter"/>
</dbReference>
<feature type="transmembrane region" description="Helical" evidence="7">
    <location>
        <begin position="24"/>
        <end position="44"/>
    </location>
</feature>
<dbReference type="GO" id="GO:0015990">
    <property type="term" value="P:electron transport coupled proton transport"/>
    <property type="evidence" value="ECO:0007669"/>
    <property type="project" value="TreeGrafter"/>
</dbReference>
<dbReference type="Pfam" id="PF03626">
    <property type="entry name" value="COX4_pro"/>
    <property type="match status" value="1"/>
</dbReference>
<keyword evidence="4 7" id="KW-0812">Transmembrane</keyword>
<evidence type="ECO:0000256" key="3">
    <source>
        <dbReference type="ARBA" id="ARBA00022475"/>
    </source>
</evidence>
<keyword evidence="3" id="KW-1003">Cell membrane</keyword>
<evidence type="ECO:0000256" key="7">
    <source>
        <dbReference type="SAM" id="Phobius"/>
    </source>
</evidence>
<keyword evidence="6 7" id="KW-0472">Membrane</keyword>
<dbReference type="PANTHER" id="PTHR36835">
    <property type="entry name" value="CYTOCHROME BO(3) UBIQUINOL OXIDASE SUBUNIT 4"/>
    <property type="match status" value="1"/>
</dbReference>
<evidence type="ECO:0000256" key="1">
    <source>
        <dbReference type="ARBA" id="ARBA00004651"/>
    </source>
</evidence>
<comment type="caution">
    <text evidence="8">The sequence shown here is derived from an EMBL/GenBank/DDBJ whole genome shotgun (WGS) entry which is preliminary data.</text>
</comment>
<accession>A0A3D9R176</accession>
<evidence type="ECO:0000313" key="9">
    <source>
        <dbReference type="Proteomes" id="UP000256304"/>
    </source>
</evidence>
<evidence type="ECO:0000256" key="4">
    <source>
        <dbReference type="ARBA" id="ARBA00022692"/>
    </source>
</evidence>
<dbReference type="PANTHER" id="PTHR36835:SF1">
    <property type="entry name" value="CYTOCHROME BO(3) UBIQUINOL OXIDASE SUBUNIT 4"/>
    <property type="match status" value="1"/>
</dbReference>
<protein>
    <submittedName>
        <fullName evidence="8">Cytochrome c oxidase subunit 4</fullName>
    </submittedName>
</protein>
<dbReference type="GO" id="GO:0009486">
    <property type="term" value="F:cytochrome bo3 ubiquinol oxidase activity"/>
    <property type="evidence" value="ECO:0007669"/>
    <property type="project" value="TreeGrafter"/>
</dbReference>
<dbReference type="GO" id="GO:0015078">
    <property type="term" value="F:proton transmembrane transporter activity"/>
    <property type="evidence" value="ECO:0007669"/>
    <property type="project" value="TreeGrafter"/>
</dbReference>
<feature type="transmembrane region" description="Helical" evidence="7">
    <location>
        <begin position="82"/>
        <end position="104"/>
    </location>
</feature>
<comment type="subcellular location">
    <subcellularLocation>
        <location evidence="1">Cell membrane</location>
        <topology evidence="1">Multi-pass membrane protein</topology>
    </subcellularLocation>
</comment>
<evidence type="ECO:0000256" key="2">
    <source>
        <dbReference type="ARBA" id="ARBA00008079"/>
    </source>
</evidence>
<keyword evidence="5 7" id="KW-1133">Transmembrane helix</keyword>
<name>A0A3D9R176_9BACL</name>
<evidence type="ECO:0000256" key="5">
    <source>
        <dbReference type="ARBA" id="ARBA00022989"/>
    </source>
</evidence>
<dbReference type="OrthoDB" id="2989516at2"/>
<dbReference type="RefSeq" id="WP_116191782.1">
    <property type="nucleotide sequence ID" value="NZ_QTTN01000040.1"/>
</dbReference>
<dbReference type="EMBL" id="QTTN01000040">
    <property type="protein sequence ID" value="REE67998.1"/>
    <property type="molecule type" value="Genomic_DNA"/>
</dbReference>
<keyword evidence="9" id="KW-1185">Reference proteome</keyword>
<dbReference type="GO" id="GO:0009319">
    <property type="term" value="C:cytochrome o ubiquinol oxidase complex"/>
    <property type="evidence" value="ECO:0007669"/>
    <property type="project" value="TreeGrafter"/>
</dbReference>
<dbReference type="InterPro" id="IPR005171">
    <property type="entry name" value="Cyt_c_oxidase_su4_prok"/>
</dbReference>
<dbReference type="Proteomes" id="UP000256304">
    <property type="component" value="Unassembled WGS sequence"/>
</dbReference>
<proteinExistence type="inferred from homology"/>
<dbReference type="AlphaFoldDB" id="A0A3D9R176"/>
<evidence type="ECO:0000313" key="8">
    <source>
        <dbReference type="EMBL" id="REE67998.1"/>
    </source>
</evidence>
<reference evidence="8 9" key="1">
    <citation type="submission" date="2018-08" db="EMBL/GenBank/DDBJ databases">
        <title>Genomic Encyclopedia of Type Strains, Phase III (KMG-III): the genomes of soil and plant-associated and newly described type strains.</title>
        <authorList>
            <person name="Whitman W."/>
        </authorList>
    </citation>
    <scope>NUCLEOTIDE SEQUENCE [LARGE SCALE GENOMIC DNA]</scope>
    <source>
        <strain evidence="8 9">CGMCC 1.10966</strain>
    </source>
</reference>
<dbReference type="InterPro" id="IPR050968">
    <property type="entry name" value="Cytochrome_c_oxidase_bac_sub4"/>
</dbReference>
<evidence type="ECO:0000256" key="6">
    <source>
        <dbReference type="ARBA" id="ARBA00023136"/>
    </source>
</evidence>
<feature type="transmembrane region" description="Helical" evidence="7">
    <location>
        <begin position="50"/>
        <end position="70"/>
    </location>
</feature>
<dbReference type="GO" id="GO:0005886">
    <property type="term" value="C:plasma membrane"/>
    <property type="evidence" value="ECO:0007669"/>
    <property type="project" value="UniProtKB-SubCell"/>
</dbReference>
<comment type="similarity">
    <text evidence="2">Belongs to the cytochrome c oxidase bacterial subunit 4 family.</text>
</comment>
<gene>
    <name evidence="8" type="ORF">A8990_14047</name>
</gene>
<organism evidence="8 9">
    <name type="scientific">Paenibacillus taihuensis</name>
    <dbReference type="NCBI Taxonomy" id="1156355"/>
    <lineage>
        <taxon>Bacteria</taxon>
        <taxon>Bacillati</taxon>
        <taxon>Bacillota</taxon>
        <taxon>Bacilli</taxon>
        <taxon>Bacillales</taxon>
        <taxon>Paenibacillaceae</taxon>
        <taxon>Paenibacillus</taxon>
    </lineage>
</organism>
<sequence length="105" mass="11951">MAGTQHSAAEENKRHKHEGPKKHIIAFIFSILLTIIAFAMVAAGEINTTFIYVMLVVMALIQVFVQMGFWMHMKDRGHVFPIVGILGGVFVVFTIVIMAEYWAWW</sequence>